<protein>
    <submittedName>
        <fullName evidence="1">Small, acid-soluble spore protein, alpha/beta type</fullName>
    </submittedName>
</protein>
<evidence type="ECO:0000313" key="1">
    <source>
        <dbReference type="EMBL" id="QSZ27487.1"/>
    </source>
</evidence>
<dbReference type="GO" id="GO:0006265">
    <property type="term" value="P:DNA topological change"/>
    <property type="evidence" value="ECO:0007669"/>
    <property type="project" value="InterPro"/>
</dbReference>
<reference evidence="1" key="1">
    <citation type="submission" date="2020-08" db="EMBL/GenBank/DDBJ databases">
        <title>Genomic insights into the carbon and energy metabolism of the first obligate autotrophic acetogenic bacterium Aceticella autotrophica gen. nov., sp. nov.</title>
        <authorList>
            <person name="Toshchakov S.V."/>
            <person name="Elcheninov A.G."/>
            <person name="Kublanov I.V."/>
            <person name="Frolov E.N."/>
            <person name="Lebedinsky A.V."/>
        </authorList>
    </citation>
    <scope>NUCLEOTIDE SEQUENCE</scope>
    <source>
        <strain evidence="1">3443-3Ac</strain>
    </source>
</reference>
<dbReference type="EMBL" id="CP060096">
    <property type="protein sequence ID" value="QSZ27487.1"/>
    <property type="molecule type" value="Genomic_DNA"/>
</dbReference>
<dbReference type="RefSeq" id="WP_284680188.1">
    <property type="nucleotide sequence ID" value="NZ_CP060096.1"/>
</dbReference>
<dbReference type="InterPro" id="IPR018126">
    <property type="entry name" value="SASP_alpha/beta-type_CS"/>
</dbReference>
<name>A0A975AVZ5_9THEO</name>
<proteinExistence type="predicted"/>
<dbReference type="GO" id="GO:0003690">
    <property type="term" value="F:double-stranded DNA binding"/>
    <property type="evidence" value="ECO:0007669"/>
    <property type="project" value="InterPro"/>
</dbReference>
<dbReference type="Pfam" id="PF00269">
    <property type="entry name" value="SASP"/>
    <property type="match status" value="1"/>
</dbReference>
<dbReference type="AlphaFoldDB" id="A0A975AVZ5"/>
<organism evidence="1 2">
    <name type="scientific">Aceticella autotrophica</name>
    <dbReference type="NCBI Taxonomy" id="2755338"/>
    <lineage>
        <taxon>Bacteria</taxon>
        <taxon>Bacillati</taxon>
        <taxon>Bacillota</taxon>
        <taxon>Clostridia</taxon>
        <taxon>Thermoanaerobacterales</taxon>
        <taxon>Thermoanaerobacteraceae</taxon>
        <taxon>Aceticella</taxon>
    </lineage>
</organism>
<dbReference type="PROSITE" id="PS00304">
    <property type="entry name" value="SASP_1"/>
    <property type="match status" value="1"/>
</dbReference>
<dbReference type="Proteomes" id="UP000671913">
    <property type="component" value="Chromosome"/>
</dbReference>
<sequence>MSRRHNLMSEELKAELAKELGVYDTVKTEGWGSVSSRNCGNLVRLAIEKAEKSMVQNKKS</sequence>
<dbReference type="InterPro" id="IPR001448">
    <property type="entry name" value="SASP_alpha/beta-type"/>
</dbReference>
<dbReference type="KEGG" id="aaut:ACETAC_00710"/>
<keyword evidence="2" id="KW-1185">Reference proteome</keyword>
<accession>A0A975AVZ5</accession>
<gene>
    <name evidence="1" type="ORF">ACETAC_00710</name>
</gene>
<evidence type="ECO:0000313" key="2">
    <source>
        <dbReference type="Proteomes" id="UP000671913"/>
    </source>
</evidence>